<evidence type="ECO:0000313" key="2">
    <source>
        <dbReference type="EMBL" id="GAI89922.1"/>
    </source>
</evidence>
<name>X1SA67_9ZZZZ</name>
<reference evidence="2" key="1">
    <citation type="journal article" date="2014" name="Front. Microbiol.">
        <title>High frequency of phylogenetically diverse reductive dehalogenase-homologous genes in deep subseafloor sedimentary metagenomes.</title>
        <authorList>
            <person name="Kawai M."/>
            <person name="Futagami T."/>
            <person name="Toyoda A."/>
            <person name="Takaki Y."/>
            <person name="Nishi S."/>
            <person name="Hori S."/>
            <person name="Arai W."/>
            <person name="Tsubouchi T."/>
            <person name="Morono Y."/>
            <person name="Uchiyama I."/>
            <person name="Ito T."/>
            <person name="Fujiyama A."/>
            <person name="Inagaki F."/>
            <person name="Takami H."/>
        </authorList>
    </citation>
    <scope>NUCLEOTIDE SEQUENCE</scope>
    <source>
        <strain evidence="2">Expedition CK06-06</strain>
    </source>
</reference>
<sequence>MAREIPLSKRLEVVKLYFEGLSYDDIVKKTGIAKGSVAAIVEALRAGEFPQFEHVTDMVNELRELTVSLRKAGLSITEAAPLLILVKKLIGLGVEPVHLESWIRMCRAVPEGEFSRSQIIRAASKLAKLEQEGLSYEQTLERLGTSSDELKKLQGDLAELRDEANKLHGRKEELAQANHRLEAESTRLQGKLNAMAVKEKGQEDRLQELGEQVKQCQDEMAQLETEKNKLKEETSKLQERALALEK</sequence>
<dbReference type="EMBL" id="BARW01018966">
    <property type="protein sequence ID" value="GAI89922.1"/>
    <property type="molecule type" value="Genomic_DNA"/>
</dbReference>
<proteinExistence type="predicted"/>
<evidence type="ECO:0000256" key="1">
    <source>
        <dbReference type="SAM" id="MobiDB-lite"/>
    </source>
</evidence>
<organism evidence="2">
    <name type="scientific">marine sediment metagenome</name>
    <dbReference type="NCBI Taxonomy" id="412755"/>
    <lineage>
        <taxon>unclassified sequences</taxon>
        <taxon>metagenomes</taxon>
        <taxon>ecological metagenomes</taxon>
    </lineage>
</organism>
<dbReference type="AlphaFoldDB" id="X1SA67"/>
<evidence type="ECO:0008006" key="3">
    <source>
        <dbReference type="Google" id="ProtNLM"/>
    </source>
</evidence>
<comment type="caution">
    <text evidence="2">The sequence shown here is derived from an EMBL/GenBank/DDBJ whole genome shotgun (WGS) entry which is preliminary data.</text>
</comment>
<protein>
    <recommendedName>
        <fullName evidence="3">KfrA N-terminal DNA-binding domain-containing protein</fullName>
    </recommendedName>
</protein>
<feature type="non-terminal residue" evidence="2">
    <location>
        <position position="246"/>
    </location>
</feature>
<accession>X1SA67</accession>
<gene>
    <name evidence="2" type="ORF">S12H4_32354</name>
</gene>
<feature type="region of interest" description="Disordered" evidence="1">
    <location>
        <begin position="224"/>
        <end position="246"/>
    </location>
</feature>